<evidence type="ECO:0000256" key="10">
    <source>
        <dbReference type="ARBA" id="ARBA00023163"/>
    </source>
</evidence>
<dbReference type="GO" id="GO:0046983">
    <property type="term" value="F:protein dimerization activity"/>
    <property type="evidence" value="ECO:0007669"/>
    <property type="project" value="InterPro"/>
</dbReference>
<dbReference type="PANTHER" id="PTHR33238:SF11">
    <property type="entry name" value="TRANSCRIPTIONAL REGULATOR MNTR"/>
    <property type="match status" value="1"/>
</dbReference>
<dbReference type="GO" id="GO:0046914">
    <property type="term" value="F:transition metal ion binding"/>
    <property type="evidence" value="ECO:0007669"/>
    <property type="project" value="InterPro"/>
</dbReference>
<dbReference type="OrthoDB" id="9791355at2"/>
<feature type="domain" description="HTH dtxR-type" evidence="14">
    <location>
        <begin position="10"/>
        <end position="73"/>
    </location>
</feature>
<name>A0A4Q7PI89_9FLAO</name>
<comment type="similarity">
    <text evidence="2">Belongs to the DtxR/MntR family.</text>
</comment>
<dbReference type="SUPFAM" id="SSF47979">
    <property type="entry name" value="Iron-dependent repressor protein, dimerization domain"/>
    <property type="match status" value="1"/>
</dbReference>
<evidence type="ECO:0000256" key="12">
    <source>
        <dbReference type="ARBA" id="ARBA00025185"/>
    </source>
</evidence>
<evidence type="ECO:0000256" key="4">
    <source>
        <dbReference type="ARBA" id="ARBA00022386"/>
    </source>
</evidence>
<dbReference type="SMART" id="SM00529">
    <property type="entry name" value="HTH_DTXR"/>
    <property type="match status" value="1"/>
</dbReference>
<keyword evidence="7" id="KW-0805">Transcription regulation</keyword>
<comment type="function">
    <text evidence="12">In the presence of manganese, represses expression of mntH and mntS. Up-regulates expression of mntP.</text>
</comment>
<evidence type="ECO:0000256" key="3">
    <source>
        <dbReference type="ARBA" id="ARBA00011738"/>
    </source>
</evidence>
<evidence type="ECO:0000259" key="14">
    <source>
        <dbReference type="PROSITE" id="PS50944"/>
    </source>
</evidence>
<evidence type="ECO:0000256" key="7">
    <source>
        <dbReference type="ARBA" id="ARBA00023015"/>
    </source>
</evidence>
<evidence type="ECO:0000256" key="13">
    <source>
        <dbReference type="ARBA" id="ARBA00032593"/>
    </source>
</evidence>
<dbReference type="InterPro" id="IPR036390">
    <property type="entry name" value="WH_DNA-bd_sf"/>
</dbReference>
<evidence type="ECO:0000256" key="9">
    <source>
        <dbReference type="ARBA" id="ARBA00023159"/>
    </source>
</evidence>
<dbReference type="InterPro" id="IPR007167">
    <property type="entry name" value="Fe-transptr_FeoA-like"/>
</dbReference>
<evidence type="ECO:0000256" key="8">
    <source>
        <dbReference type="ARBA" id="ARBA00023125"/>
    </source>
</evidence>
<dbReference type="InterPro" id="IPR036388">
    <property type="entry name" value="WH-like_DNA-bd_sf"/>
</dbReference>
<dbReference type="PANTHER" id="PTHR33238">
    <property type="entry name" value="IRON (METAL) DEPENDENT REPRESSOR, DTXR FAMILY"/>
    <property type="match status" value="1"/>
</dbReference>
<evidence type="ECO:0000313" key="16">
    <source>
        <dbReference type="Proteomes" id="UP000292262"/>
    </source>
</evidence>
<proteinExistence type="inferred from homology"/>
<dbReference type="SUPFAM" id="SSF46785">
    <property type="entry name" value="Winged helix' DNA-binding domain"/>
    <property type="match status" value="1"/>
</dbReference>
<dbReference type="GO" id="GO:0005737">
    <property type="term" value="C:cytoplasm"/>
    <property type="evidence" value="ECO:0007669"/>
    <property type="project" value="UniProtKB-SubCell"/>
</dbReference>
<dbReference type="InterPro" id="IPR036421">
    <property type="entry name" value="Fe_dep_repressor_sf"/>
</dbReference>
<reference evidence="15 16" key="1">
    <citation type="submission" date="2019-02" db="EMBL/GenBank/DDBJ databases">
        <title>Genomic Encyclopedia of Type Strains, Phase IV (KMG-IV): sequencing the most valuable type-strain genomes for metagenomic binning, comparative biology and taxonomic classification.</title>
        <authorList>
            <person name="Goeker M."/>
        </authorList>
    </citation>
    <scope>NUCLEOTIDE SEQUENCE [LARGE SCALE GENOMIC DNA]</scope>
    <source>
        <strain evidence="15 16">DSM 17196</strain>
    </source>
</reference>
<dbReference type="InterPro" id="IPR001367">
    <property type="entry name" value="Fe_dep_repressor"/>
</dbReference>
<keyword evidence="8" id="KW-0238">DNA-binding</keyword>
<dbReference type="InterPro" id="IPR022689">
    <property type="entry name" value="Iron_dep_repressor"/>
</dbReference>
<keyword evidence="16" id="KW-1185">Reference proteome</keyword>
<keyword evidence="6" id="KW-0678">Repressor</keyword>
<dbReference type="RefSeq" id="WP_130286070.1">
    <property type="nucleotide sequence ID" value="NZ_SGXE01000001.1"/>
</dbReference>
<evidence type="ECO:0000256" key="2">
    <source>
        <dbReference type="ARBA" id="ARBA00007871"/>
    </source>
</evidence>
<dbReference type="InterPro" id="IPR038157">
    <property type="entry name" value="FeoA_core_dom"/>
</dbReference>
<dbReference type="Pfam" id="PF01325">
    <property type="entry name" value="Fe_dep_repress"/>
    <property type="match status" value="1"/>
</dbReference>
<evidence type="ECO:0000313" key="15">
    <source>
        <dbReference type="EMBL" id="RZT00287.1"/>
    </source>
</evidence>
<dbReference type="GO" id="GO:0003700">
    <property type="term" value="F:DNA-binding transcription factor activity"/>
    <property type="evidence" value="ECO:0007669"/>
    <property type="project" value="InterPro"/>
</dbReference>
<comment type="subcellular location">
    <subcellularLocation>
        <location evidence="1">Cytoplasm</location>
    </subcellularLocation>
</comment>
<evidence type="ECO:0000256" key="1">
    <source>
        <dbReference type="ARBA" id="ARBA00004496"/>
    </source>
</evidence>
<evidence type="ECO:0000256" key="11">
    <source>
        <dbReference type="ARBA" id="ARBA00023211"/>
    </source>
</evidence>
<evidence type="ECO:0000256" key="5">
    <source>
        <dbReference type="ARBA" id="ARBA00022490"/>
    </source>
</evidence>
<sequence length="229" mass="26476">MTNKINLQNLTKSEEDYLKAIFQLLNDNENEKVGNNLLADYMSVSPASSNNMIKKLTSKKYVSSKKYGKLELTEEGRLVAVRLIRKHRLWETFLYNYLNFTWDEVHEVAEQLEHIKSHKLIDELERFMDFPAKDPHGEFIPNAQGDYVEVPKVMLSSVKEGDTCKLVAVNDGSVDFLRYVSNIGLMLSSEIEVLEIREFDNSLRIGFENKEETITKKFADNVFVKLISK</sequence>
<dbReference type="EMBL" id="SGXE01000001">
    <property type="protein sequence ID" value="RZT00287.1"/>
    <property type="molecule type" value="Genomic_DNA"/>
</dbReference>
<dbReference type="Gene3D" id="2.30.30.90">
    <property type="match status" value="1"/>
</dbReference>
<keyword evidence="10" id="KW-0804">Transcription</keyword>
<comment type="caution">
    <text evidence="15">The sequence shown here is derived from an EMBL/GenBank/DDBJ whole genome shotgun (WGS) entry which is preliminary data.</text>
</comment>
<dbReference type="GO" id="GO:0003677">
    <property type="term" value="F:DNA binding"/>
    <property type="evidence" value="ECO:0007669"/>
    <property type="project" value="UniProtKB-KW"/>
</dbReference>
<dbReference type="Pfam" id="PF04023">
    <property type="entry name" value="FeoA"/>
    <property type="match status" value="1"/>
</dbReference>
<dbReference type="Gene3D" id="1.10.10.10">
    <property type="entry name" value="Winged helix-like DNA-binding domain superfamily/Winged helix DNA-binding domain"/>
    <property type="match status" value="1"/>
</dbReference>
<evidence type="ECO:0000256" key="6">
    <source>
        <dbReference type="ARBA" id="ARBA00022491"/>
    </source>
</evidence>
<dbReference type="InterPro" id="IPR022687">
    <property type="entry name" value="HTH_DTXR"/>
</dbReference>
<dbReference type="InterPro" id="IPR050536">
    <property type="entry name" value="DtxR_MntR_Metal-Reg"/>
</dbReference>
<comment type="subunit">
    <text evidence="3">Homodimer.</text>
</comment>
<accession>A0A4Q7PI89</accession>
<protein>
    <recommendedName>
        <fullName evidence="4">Transcriptional regulator MntR</fullName>
    </recommendedName>
    <alternativeName>
        <fullName evidence="13">Manganese transport regulator</fullName>
    </alternativeName>
</protein>
<gene>
    <name evidence="15" type="ORF">EV197_1523</name>
</gene>
<keyword evidence="9" id="KW-0010">Activator</keyword>
<dbReference type="Proteomes" id="UP000292262">
    <property type="component" value="Unassembled WGS sequence"/>
</dbReference>
<dbReference type="AlphaFoldDB" id="A0A4Q7PI89"/>
<dbReference type="PROSITE" id="PS50944">
    <property type="entry name" value="HTH_DTXR"/>
    <property type="match status" value="1"/>
</dbReference>
<dbReference type="SMART" id="SM00899">
    <property type="entry name" value="FeoA"/>
    <property type="match status" value="1"/>
</dbReference>
<organism evidence="15 16">
    <name type="scientific">Aquimarina brevivitae</name>
    <dbReference type="NCBI Taxonomy" id="323412"/>
    <lineage>
        <taxon>Bacteria</taxon>
        <taxon>Pseudomonadati</taxon>
        <taxon>Bacteroidota</taxon>
        <taxon>Flavobacteriia</taxon>
        <taxon>Flavobacteriales</taxon>
        <taxon>Flavobacteriaceae</taxon>
        <taxon>Aquimarina</taxon>
    </lineage>
</organism>
<dbReference type="Pfam" id="PF02742">
    <property type="entry name" value="Fe_dep_repr_C"/>
    <property type="match status" value="1"/>
</dbReference>
<keyword evidence="5" id="KW-0963">Cytoplasm</keyword>
<keyword evidence="11" id="KW-0464">Manganese</keyword>